<dbReference type="PROSITE" id="PS50294">
    <property type="entry name" value="WD_REPEATS_REGION"/>
    <property type="match status" value="4"/>
</dbReference>
<protein>
    <submittedName>
        <fullName evidence="6">LAQU0S26e00276g1_1</fullName>
    </submittedName>
</protein>
<dbReference type="Gene3D" id="1.20.1280.50">
    <property type="match status" value="1"/>
</dbReference>
<evidence type="ECO:0000313" key="6">
    <source>
        <dbReference type="EMBL" id="CUS25067.1"/>
    </source>
</evidence>
<dbReference type="Gene3D" id="2.130.10.10">
    <property type="entry name" value="YVTN repeat-like/Quinoprotein amine dehydrogenase"/>
    <property type="match status" value="1"/>
</dbReference>
<dbReference type="InterPro" id="IPR015943">
    <property type="entry name" value="WD40/YVTN_repeat-like_dom_sf"/>
</dbReference>
<organism evidence="6 7">
    <name type="scientific">Lachancea quebecensis</name>
    <dbReference type="NCBI Taxonomy" id="1654605"/>
    <lineage>
        <taxon>Eukaryota</taxon>
        <taxon>Fungi</taxon>
        <taxon>Dikarya</taxon>
        <taxon>Ascomycota</taxon>
        <taxon>Saccharomycotina</taxon>
        <taxon>Saccharomycetes</taxon>
        <taxon>Saccharomycetales</taxon>
        <taxon>Saccharomycetaceae</taxon>
        <taxon>Lachancea</taxon>
    </lineage>
</organism>
<dbReference type="AlphaFoldDB" id="A0A0P1KXL5"/>
<evidence type="ECO:0000256" key="3">
    <source>
        <dbReference type="PROSITE-ProRule" id="PRU00221"/>
    </source>
</evidence>
<dbReference type="GO" id="GO:0005737">
    <property type="term" value="C:cytoplasm"/>
    <property type="evidence" value="ECO:0007669"/>
    <property type="project" value="TreeGrafter"/>
</dbReference>
<feature type="repeat" description="WD" evidence="3">
    <location>
        <begin position="435"/>
        <end position="470"/>
    </location>
</feature>
<gene>
    <name evidence="6" type="ORF">LAQU0_S26e00276g</name>
</gene>
<dbReference type="InterPro" id="IPR020472">
    <property type="entry name" value="WD40_PAC1"/>
</dbReference>
<dbReference type="OrthoDB" id="190105at2759"/>
<dbReference type="SMART" id="SM00256">
    <property type="entry name" value="FBOX"/>
    <property type="match status" value="1"/>
</dbReference>
<evidence type="ECO:0000256" key="2">
    <source>
        <dbReference type="ARBA" id="ARBA00022737"/>
    </source>
</evidence>
<keyword evidence="1 3" id="KW-0853">WD repeat</keyword>
<keyword evidence="2" id="KW-0677">Repeat</keyword>
<dbReference type="Pfam" id="PF00400">
    <property type="entry name" value="WD40"/>
    <property type="match status" value="6"/>
</dbReference>
<sequence>MTLDSTEYPLMGIPVPFRYQVRESSDNVVEEMDLLLCDEPGKNSSKRAREGENEASHDSKRRKGNCKSPQHSAICGSSNFVEDIVPASNLEPSFSNNARRKSSQQGSNSPLVVEGTKEGLWNGKRDLQYSPQPTQCSNCTPVDDNPAIVANSSTVGNGNGSNPQVNAQSEEGLPLSPIASPSCSSSGVPCSPREAISQQDYLDLVASTAHSRLSPSAYRNLVFQLISKLTRSELSDLGTLVKDNLKRDLISSLPLEVSMNILTNLGFEDISRCLSVNKTWNSLINNTSYLWRKLMVTEGFISQEEYRRYSKKASENSKNAPEGDDFYRVRFLENQSYLKNWYNGRFKPHRTTLRGHTMKIVTCLQFEDDYVITGADDKMIRVYNVKSGRFLAQLSGHDGGVWALKYGQDGILVSGSTDRSVRVWNIKTGKCTHVFKGHTSTVRCLDIVEHKGEKFIVTGSRDHTLHVWRLPNCHSENYDPEVCEIFNTTDTNPYFVGVLRGHMAAVRTVSGHGNIVISGSYDFNLMVWDISKMKCLYVLTGHTDRIYSTIYDYTRNRCISAGMDSTIKVWDLQDIQKNGHCTTINSTSNPCTKVTGSVLTLQGHTALVGLLGLSDKFLVSAAADGTLRGWDSGNYSRQFAYHHKDLSAITTFYVNDNILVSGSEGQFNVYNLRSGKLIHSDLLSDADQIWSVKFDNRRLVAAVERDGRSFVEFLDFGRPEQETKAENSPYAAEDREGAEYANLGSRTTRLYDP</sequence>
<feature type="domain" description="F-box" evidence="5">
    <location>
        <begin position="247"/>
        <end position="294"/>
    </location>
</feature>
<feature type="region of interest" description="Disordered" evidence="4">
    <location>
        <begin position="132"/>
        <end position="191"/>
    </location>
</feature>
<dbReference type="InterPro" id="IPR036322">
    <property type="entry name" value="WD40_repeat_dom_sf"/>
</dbReference>
<feature type="compositionally biased region" description="Low complexity" evidence="4">
    <location>
        <begin position="174"/>
        <end position="191"/>
    </location>
</feature>
<dbReference type="PROSITE" id="PS50082">
    <property type="entry name" value="WD_REPEATS_2"/>
    <property type="match status" value="5"/>
</dbReference>
<evidence type="ECO:0000259" key="5">
    <source>
        <dbReference type="PROSITE" id="PS50181"/>
    </source>
</evidence>
<evidence type="ECO:0000256" key="4">
    <source>
        <dbReference type="SAM" id="MobiDB-lite"/>
    </source>
</evidence>
<dbReference type="SMART" id="SM00320">
    <property type="entry name" value="WD40"/>
    <property type="match status" value="7"/>
</dbReference>
<dbReference type="InterPro" id="IPR031740">
    <property type="entry name" value="Cdc4_D"/>
</dbReference>
<dbReference type="Proteomes" id="UP000236544">
    <property type="component" value="Unassembled WGS sequence"/>
</dbReference>
<dbReference type="GO" id="GO:0043130">
    <property type="term" value="F:ubiquitin binding"/>
    <property type="evidence" value="ECO:0007669"/>
    <property type="project" value="TreeGrafter"/>
</dbReference>
<feature type="compositionally biased region" description="Polar residues" evidence="4">
    <location>
        <begin position="92"/>
        <end position="110"/>
    </location>
</feature>
<dbReference type="SUPFAM" id="SSF81383">
    <property type="entry name" value="F-box domain"/>
    <property type="match status" value="1"/>
</dbReference>
<dbReference type="PROSITE" id="PS00678">
    <property type="entry name" value="WD_REPEATS_1"/>
    <property type="match status" value="3"/>
</dbReference>
<dbReference type="GO" id="GO:0043161">
    <property type="term" value="P:proteasome-mediated ubiquitin-dependent protein catabolic process"/>
    <property type="evidence" value="ECO:0007669"/>
    <property type="project" value="TreeGrafter"/>
</dbReference>
<feature type="repeat" description="WD" evidence="3">
    <location>
        <begin position="499"/>
        <end position="538"/>
    </location>
</feature>
<feature type="region of interest" description="Disordered" evidence="4">
    <location>
        <begin position="720"/>
        <end position="753"/>
    </location>
</feature>
<dbReference type="InterPro" id="IPR001810">
    <property type="entry name" value="F-box_dom"/>
</dbReference>
<feature type="compositionally biased region" description="Basic and acidic residues" evidence="4">
    <location>
        <begin position="47"/>
        <end position="58"/>
    </location>
</feature>
<evidence type="ECO:0000256" key="1">
    <source>
        <dbReference type="ARBA" id="ARBA00022574"/>
    </source>
</evidence>
<reference evidence="7" key="1">
    <citation type="submission" date="2015-10" db="EMBL/GenBank/DDBJ databases">
        <authorList>
            <person name="Devillers H."/>
        </authorList>
    </citation>
    <scope>NUCLEOTIDE SEQUENCE [LARGE SCALE GENOMIC DNA]</scope>
</reference>
<feature type="repeat" description="WD" evidence="3">
    <location>
        <begin position="394"/>
        <end position="434"/>
    </location>
</feature>
<dbReference type="PANTHER" id="PTHR19849">
    <property type="entry name" value="PHOSPHOLIPASE A-2-ACTIVATING PROTEIN"/>
    <property type="match status" value="1"/>
</dbReference>
<feature type="repeat" description="WD" evidence="3">
    <location>
        <begin position="539"/>
        <end position="573"/>
    </location>
</feature>
<dbReference type="PRINTS" id="PR00320">
    <property type="entry name" value="GPROTEINBRPT"/>
</dbReference>
<dbReference type="SUPFAM" id="SSF50978">
    <property type="entry name" value="WD40 repeat-like"/>
    <property type="match status" value="1"/>
</dbReference>
<feature type="compositionally biased region" description="Polar residues" evidence="4">
    <location>
        <begin position="744"/>
        <end position="753"/>
    </location>
</feature>
<dbReference type="PANTHER" id="PTHR19849:SF1">
    <property type="entry name" value="F-BOX_WD REPEAT-CONTAINING PROTEIN 7"/>
    <property type="match status" value="1"/>
</dbReference>
<dbReference type="GO" id="GO:0010992">
    <property type="term" value="P:ubiquitin recycling"/>
    <property type="evidence" value="ECO:0007669"/>
    <property type="project" value="TreeGrafter"/>
</dbReference>
<keyword evidence="7" id="KW-1185">Reference proteome</keyword>
<feature type="compositionally biased region" description="Low complexity" evidence="4">
    <location>
        <begin position="151"/>
        <end position="162"/>
    </location>
</feature>
<dbReference type="PROSITE" id="PS50181">
    <property type="entry name" value="FBOX"/>
    <property type="match status" value="1"/>
</dbReference>
<proteinExistence type="predicted"/>
<accession>A0A0P1KXL5</accession>
<dbReference type="InterPro" id="IPR019775">
    <property type="entry name" value="WD40_repeat_CS"/>
</dbReference>
<dbReference type="InterPro" id="IPR036047">
    <property type="entry name" value="F-box-like_dom_sf"/>
</dbReference>
<dbReference type="Pfam" id="PF12937">
    <property type="entry name" value="F-box-like"/>
    <property type="match status" value="1"/>
</dbReference>
<dbReference type="EMBL" id="LN890529">
    <property type="protein sequence ID" value="CUS25067.1"/>
    <property type="molecule type" value="Genomic_DNA"/>
</dbReference>
<dbReference type="CDD" id="cd00200">
    <property type="entry name" value="WD40"/>
    <property type="match status" value="1"/>
</dbReference>
<feature type="region of interest" description="Disordered" evidence="4">
    <location>
        <begin position="39"/>
        <end position="72"/>
    </location>
</feature>
<dbReference type="InterPro" id="IPR001680">
    <property type="entry name" value="WD40_rpt"/>
</dbReference>
<dbReference type="Pfam" id="PF16856">
    <property type="entry name" value="CDC4_D"/>
    <property type="match status" value="1"/>
</dbReference>
<dbReference type="GO" id="GO:0005634">
    <property type="term" value="C:nucleus"/>
    <property type="evidence" value="ECO:0007669"/>
    <property type="project" value="TreeGrafter"/>
</dbReference>
<evidence type="ECO:0000313" key="7">
    <source>
        <dbReference type="Proteomes" id="UP000236544"/>
    </source>
</evidence>
<feature type="region of interest" description="Disordered" evidence="4">
    <location>
        <begin position="92"/>
        <end position="114"/>
    </location>
</feature>
<feature type="repeat" description="WD" evidence="3">
    <location>
        <begin position="601"/>
        <end position="631"/>
    </location>
</feature>
<name>A0A0P1KXL5_9SACH</name>